<dbReference type="GO" id="GO:0016787">
    <property type="term" value="F:hydrolase activity"/>
    <property type="evidence" value="ECO:0007669"/>
    <property type="project" value="UniProtKB-ARBA"/>
</dbReference>
<organism evidence="3">
    <name type="scientific">Photinus pyralis</name>
    <name type="common">Common eastern firefly</name>
    <name type="synonym">Lampyris pyralis</name>
    <dbReference type="NCBI Taxonomy" id="7054"/>
    <lineage>
        <taxon>Eukaryota</taxon>
        <taxon>Metazoa</taxon>
        <taxon>Ecdysozoa</taxon>
        <taxon>Arthropoda</taxon>
        <taxon>Hexapoda</taxon>
        <taxon>Insecta</taxon>
        <taxon>Pterygota</taxon>
        <taxon>Neoptera</taxon>
        <taxon>Endopterygota</taxon>
        <taxon>Coleoptera</taxon>
        <taxon>Polyphaga</taxon>
        <taxon>Elateriformia</taxon>
        <taxon>Elateroidea</taxon>
        <taxon>Lampyridae</taxon>
        <taxon>Lampyrinae</taxon>
        <taxon>Photinus</taxon>
    </lineage>
</organism>
<dbReference type="CDD" id="cd16018">
    <property type="entry name" value="Enpp"/>
    <property type="match status" value="1"/>
</dbReference>
<dbReference type="InParanoid" id="A0A1Y1NC48"/>
<gene>
    <name evidence="4" type="ORF">PPYR_14198</name>
</gene>
<keyword evidence="2" id="KW-0732">Signal</keyword>
<evidence type="ECO:0000256" key="2">
    <source>
        <dbReference type="SAM" id="SignalP"/>
    </source>
</evidence>
<dbReference type="PANTHER" id="PTHR10151">
    <property type="entry name" value="ECTONUCLEOTIDE PYROPHOSPHATASE/PHOSPHODIESTERASE"/>
    <property type="match status" value="1"/>
</dbReference>
<protein>
    <recommendedName>
        <fullName evidence="6">Extracellular Endonuclease subunit A domain-containing protein</fullName>
    </recommendedName>
</protein>
<dbReference type="SUPFAM" id="SSF53649">
    <property type="entry name" value="Alkaline phosphatase-like"/>
    <property type="match status" value="1"/>
</dbReference>
<dbReference type="AlphaFoldDB" id="A0A1Y1NC48"/>
<keyword evidence="1" id="KW-0812">Transmembrane</keyword>
<keyword evidence="1" id="KW-1133">Transmembrane helix</keyword>
<evidence type="ECO:0008006" key="6">
    <source>
        <dbReference type="Google" id="ProtNLM"/>
    </source>
</evidence>
<dbReference type="EMBL" id="VVIM01000010">
    <property type="protein sequence ID" value="KAB0792239.1"/>
    <property type="molecule type" value="Genomic_DNA"/>
</dbReference>
<evidence type="ECO:0000313" key="5">
    <source>
        <dbReference type="Proteomes" id="UP000327044"/>
    </source>
</evidence>
<feature type="transmembrane region" description="Helical" evidence="1">
    <location>
        <begin position="418"/>
        <end position="447"/>
    </location>
</feature>
<reference evidence="4" key="3">
    <citation type="submission" date="2019-08" db="EMBL/GenBank/DDBJ databases">
        <authorList>
            <consortium name="Photinus pyralis genome working group"/>
            <person name="Fallon T.R."/>
            <person name="Sander Lower S.E."/>
            <person name="Weng J.-K."/>
        </authorList>
    </citation>
    <scope>NUCLEOTIDE SEQUENCE</scope>
    <source>
        <strain evidence="4">1611_PpyrPB1</strain>
        <tissue evidence="4">Whole body</tissue>
    </source>
</reference>
<evidence type="ECO:0000256" key="1">
    <source>
        <dbReference type="SAM" id="Phobius"/>
    </source>
</evidence>
<feature type="chain" id="PRO_5036029913" description="Extracellular Endonuclease subunit A domain-containing protein" evidence="2">
    <location>
        <begin position="19"/>
        <end position="483"/>
    </location>
</feature>
<proteinExistence type="predicted"/>
<evidence type="ECO:0000313" key="4">
    <source>
        <dbReference type="EMBL" id="KAB0792239.1"/>
    </source>
</evidence>
<dbReference type="PANTHER" id="PTHR10151:SF120">
    <property type="entry name" value="BIS(5'-ADENOSYL)-TRIPHOSPHATASE"/>
    <property type="match status" value="1"/>
</dbReference>
<dbReference type="Pfam" id="PF01663">
    <property type="entry name" value="Phosphodiest"/>
    <property type="match status" value="1"/>
</dbReference>
<evidence type="ECO:0000313" key="3">
    <source>
        <dbReference type="EMBL" id="JAV95524.1"/>
    </source>
</evidence>
<dbReference type="Gene3D" id="3.30.1360.180">
    <property type="match status" value="1"/>
</dbReference>
<dbReference type="InterPro" id="IPR017850">
    <property type="entry name" value="Alkaline_phosphatase_core_sf"/>
</dbReference>
<feature type="signal peptide" evidence="2">
    <location>
        <begin position="1"/>
        <end position="18"/>
    </location>
</feature>
<dbReference type="Proteomes" id="UP000327044">
    <property type="component" value="Unassembled WGS sequence"/>
</dbReference>
<sequence>MFLIIIHLLFTLFTLTHSISDHPILIVVSFDAFRYDYFAKKVTPNLLRLRERGSYADYINNVFPTKTFTNHHTIATGLYAENHGVLGNSYYDKIKQISFKIGYELFHYDETIIPIWRLNEMSGHGRFSGSMMWPGAAFEYQGKLPTHLQKFDPEWNWYKRVDTVLSWIEDPTKPANLVMLYFEEPDTHGHAFGPKSKEVVEMLQRLDNVSYYLHEQLKRKGLTDKVNVIHLSDHGMTTVTPANFIDFTKYLKPNTYEIACTSPALHVIPKQGMEEEIYALLKNASQDLGHFTVYKKDAIPSRWRFKNNPRVPPIYVVADEGYAFQDMFESVKYFSGRYGFQVRNDSEFGIHGYDNQLPSMRPFFLAVGPQIKSNHKVAPFNTVDLFTLFCAILNIKSTRHDGIYSNIESVLVGYHASMLPIVVIIVGGVTLALLLIVCAAVATLLIIKRQQNITTAAALNKRFPQNFSHSTIEAQHLLEPEDA</sequence>
<keyword evidence="5" id="KW-1185">Reference proteome</keyword>
<reference evidence="4 5" key="2">
    <citation type="journal article" date="2018" name="Elife">
        <title>Firefly genomes illuminate parallel origins of bioluminescence in beetles.</title>
        <authorList>
            <person name="Fallon T.R."/>
            <person name="Lower S.E."/>
            <person name="Chang C.H."/>
            <person name="Bessho-Uehara M."/>
            <person name="Martin G.J."/>
            <person name="Bewick A.J."/>
            <person name="Behringer M."/>
            <person name="Debat H.J."/>
            <person name="Wong I."/>
            <person name="Day J.C."/>
            <person name="Suvorov A."/>
            <person name="Silva C.J."/>
            <person name="Stanger-Hall K.F."/>
            <person name="Hall D.W."/>
            <person name="Schmitz R.J."/>
            <person name="Nelson D.R."/>
            <person name="Lewis S.M."/>
            <person name="Shigenobu S."/>
            <person name="Bybee S.M."/>
            <person name="Larracuente A.M."/>
            <person name="Oba Y."/>
            <person name="Weng J.K."/>
        </authorList>
    </citation>
    <scope>NUCLEOTIDE SEQUENCE [LARGE SCALE GENOMIC DNA]</scope>
    <source>
        <strain evidence="4">1611_PpyrPB1</strain>
        <tissue evidence="4">Whole body</tissue>
    </source>
</reference>
<name>A0A1Y1NC48_PHOPY</name>
<dbReference type="Gene3D" id="3.40.720.10">
    <property type="entry name" value="Alkaline Phosphatase, subunit A"/>
    <property type="match status" value="1"/>
</dbReference>
<dbReference type="InterPro" id="IPR002591">
    <property type="entry name" value="Phosphodiest/P_Trfase"/>
</dbReference>
<keyword evidence="1" id="KW-0472">Membrane</keyword>
<reference evidence="3" key="1">
    <citation type="journal article" date="2016" name="Sci. Rep.">
        <title>Molecular characterization of firefly nuptial gifts: a multi-omics approach sheds light on postcopulatory sexual selection.</title>
        <authorList>
            <person name="Al-Wathiqui N."/>
            <person name="Fallon T.R."/>
            <person name="South A."/>
            <person name="Weng J.K."/>
            <person name="Lewis S.M."/>
        </authorList>
    </citation>
    <scope>NUCLEOTIDE SEQUENCE</scope>
</reference>
<accession>A0A1Y1NC48</accession>
<dbReference type="OrthoDB" id="415411at2759"/>
<dbReference type="EMBL" id="GEZM01006963">
    <property type="protein sequence ID" value="JAV95524.1"/>
    <property type="molecule type" value="Transcribed_RNA"/>
</dbReference>